<comment type="caution">
    <text evidence="2">The sequence shown here is derived from an EMBL/GenBank/DDBJ whole genome shotgun (WGS) entry which is preliminary data.</text>
</comment>
<protein>
    <submittedName>
        <fullName evidence="2">Uncharacterized protein</fullName>
    </submittedName>
</protein>
<organism evidence="2 3">
    <name type="scientific">Patagioenas fasciata monilis</name>
    <dbReference type="NCBI Taxonomy" id="372326"/>
    <lineage>
        <taxon>Eukaryota</taxon>
        <taxon>Metazoa</taxon>
        <taxon>Chordata</taxon>
        <taxon>Craniata</taxon>
        <taxon>Vertebrata</taxon>
        <taxon>Euteleostomi</taxon>
        <taxon>Archelosauria</taxon>
        <taxon>Archosauria</taxon>
        <taxon>Dinosauria</taxon>
        <taxon>Saurischia</taxon>
        <taxon>Theropoda</taxon>
        <taxon>Coelurosauria</taxon>
        <taxon>Aves</taxon>
        <taxon>Neognathae</taxon>
        <taxon>Neoaves</taxon>
        <taxon>Columbimorphae</taxon>
        <taxon>Columbiformes</taxon>
        <taxon>Columbidae</taxon>
        <taxon>Patagioenas</taxon>
    </lineage>
</organism>
<evidence type="ECO:0000313" key="3">
    <source>
        <dbReference type="Proteomes" id="UP000190648"/>
    </source>
</evidence>
<keyword evidence="3" id="KW-1185">Reference proteome</keyword>
<sequence>MLMRRLRRGLYPPPAVHVAARPPAPPHYAHLTLPDRHVRLHEPAHPSGHHLSGHSQRRCRDFHEAPSPGPGQQGRQVHAGHFRGASLRYQGNLR</sequence>
<dbReference type="EMBL" id="LSYS01008827">
    <property type="protein sequence ID" value="OPJ67981.1"/>
    <property type="molecule type" value="Genomic_DNA"/>
</dbReference>
<gene>
    <name evidence="2" type="ORF">AV530_017926</name>
</gene>
<feature type="region of interest" description="Disordered" evidence="1">
    <location>
        <begin position="40"/>
        <end position="94"/>
    </location>
</feature>
<accession>A0A1V4J6X4</accession>
<feature type="compositionally biased region" description="Basic residues" evidence="1">
    <location>
        <begin position="47"/>
        <end position="57"/>
    </location>
</feature>
<proteinExistence type="predicted"/>
<evidence type="ECO:0000256" key="1">
    <source>
        <dbReference type="SAM" id="MobiDB-lite"/>
    </source>
</evidence>
<dbReference type="Proteomes" id="UP000190648">
    <property type="component" value="Unassembled WGS sequence"/>
</dbReference>
<reference evidence="2 3" key="1">
    <citation type="submission" date="2016-02" db="EMBL/GenBank/DDBJ databases">
        <title>Band-tailed pigeon sequencing and assembly.</title>
        <authorList>
            <person name="Soares A.E."/>
            <person name="Novak B.J."/>
            <person name="Rice E.S."/>
            <person name="O'Connell B."/>
            <person name="Chang D."/>
            <person name="Weber S."/>
            <person name="Shapiro B."/>
        </authorList>
    </citation>
    <scope>NUCLEOTIDE SEQUENCE [LARGE SCALE GENOMIC DNA]</scope>
    <source>
        <strain evidence="2">BTP2013</strain>
        <tissue evidence="2">Blood</tissue>
    </source>
</reference>
<evidence type="ECO:0000313" key="2">
    <source>
        <dbReference type="EMBL" id="OPJ67981.1"/>
    </source>
</evidence>
<name>A0A1V4J6X4_PATFA</name>
<dbReference type="AlphaFoldDB" id="A0A1V4J6X4"/>